<gene>
    <name evidence="1" type="ORF">RT717_15675</name>
</gene>
<dbReference type="RefSeq" id="WP_317487330.1">
    <property type="nucleotide sequence ID" value="NZ_CP136051.1"/>
</dbReference>
<organism evidence="1 2">
    <name type="scientific">Imperialibacter roseus</name>
    <dbReference type="NCBI Taxonomy" id="1324217"/>
    <lineage>
        <taxon>Bacteria</taxon>
        <taxon>Pseudomonadati</taxon>
        <taxon>Bacteroidota</taxon>
        <taxon>Cytophagia</taxon>
        <taxon>Cytophagales</taxon>
        <taxon>Flammeovirgaceae</taxon>
        <taxon>Imperialibacter</taxon>
    </lineage>
</organism>
<protein>
    <recommendedName>
        <fullName evidence="3">Outer membrane protein beta-barrel domain-containing protein</fullName>
    </recommendedName>
</protein>
<reference evidence="1 2" key="1">
    <citation type="journal article" date="2023" name="Microbiol. Resour. Announc.">
        <title>Complete Genome Sequence of Imperialibacter roseus strain P4T.</title>
        <authorList>
            <person name="Tizabi D.R."/>
            <person name="Bachvaroff T."/>
            <person name="Hill R.T."/>
        </authorList>
    </citation>
    <scope>NUCLEOTIDE SEQUENCE [LARGE SCALE GENOMIC DNA]</scope>
    <source>
        <strain evidence="1 2">P4T</strain>
    </source>
</reference>
<proteinExistence type="predicted"/>
<evidence type="ECO:0000313" key="2">
    <source>
        <dbReference type="Proteomes" id="UP001302349"/>
    </source>
</evidence>
<evidence type="ECO:0008006" key="3">
    <source>
        <dbReference type="Google" id="ProtNLM"/>
    </source>
</evidence>
<accession>A0ABZ0IJM5</accession>
<evidence type="ECO:0000313" key="1">
    <source>
        <dbReference type="EMBL" id="WOK04520.1"/>
    </source>
</evidence>
<sequence length="236" mass="25620">MKITVIRGLYKSLQLFVLTGAISWLAGSELLAQGISFSYLVPKNGYVSAPVSPFSVRGLGYYFGPVGIETGGSIYSMSGLAMDKLPFEADKPLTGPHFSMLVPVELAFKIDTKIVTWWIRGGAAGIWHINPRLNEGNFDRVLRDYEGWDVANTDATIKTKIGLGWIAGTSFEWHIAKEFSVSTEVSYLSVASAATLNGDYIGGVQGGSLETKAIDFPDARVNLEGFEISLGVTLRR</sequence>
<dbReference type="SUPFAM" id="SSF56925">
    <property type="entry name" value="OMPA-like"/>
    <property type="match status" value="1"/>
</dbReference>
<dbReference type="InterPro" id="IPR011250">
    <property type="entry name" value="OMP/PagP_B-barrel"/>
</dbReference>
<dbReference type="Proteomes" id="UP001302349">
    <property type="component" value="Chromosome"/>
</dbReference>
<dbReference type="EMBL" id="CP136051">
    <property type="protein sequence ID" value="WOK04520.1"/>
    <property type="molecule type" value="Genomic_DNA"/>
</dbReference>
<name>A0ABZ0IJM5_9BACT</name>
<keyword evidence="2" id="KW-1185">Reference proteome</keyword>